<dbReference type="InterPro" id="IPR056764">
    <property type="entry name" value="LbH_EIF2B3/5"/>
</dbReference>
<dbReference type="PANTHER" id="PTHR45989">
    <property type="entry name" value="TRANSLATION INITIATION FACTOR EIF-2B SUBUNIT GAMMA"/>
    <property type="match status" value="1"/>
</dbReference>
<organism evidence="12 13">
    <name type="scientific">Diacronema lutheri</name>
    <name type="common">Unicellular marine alga</name>
    <name type="synonym">Monochrysis lutheri</name>
    <dbReference type="NCBI Taxonomy" id="2081491"/>
    <lineage>
        <taxon>Eukaryota</taxon>
        <taxon>Haptista</taxon>
        <taxon>Haptophyta</taxon>
        <taxon>Pavlovophyceae</taxon>
        <taxon>Pavlovales</taxon>
        <taxon>Pavlovaceae</taxon>
        <taxon>Diacronema</taxon>
    </lineage>
</organism>
<feature type="domain" description="EIF2B subunit epsilon/gamma LbH" evidence="11">
    <location>
        <begin position="324"/>
        <end position="410"/>
    </location>
</feature>
<evidence type="ECO:0000256" key="9">
    <source>
        <dbReference type="ARBA" id="ARBA00046432"/>
    </source>
</evidence>
<comment type="caution">
    <text evidence="12">The sequence shown here is derived from an EMBL/GenBank/DDBJ whole genome shotgun (WGS) entry which is preliminary data.</text>
</comment>
<sequence>MDITPVILAGGHGDRLQPLTKRTPKALLAVANRPLIALPLGHLERCGFRSAVVVTVESQAAQLKQFLDEKHGGAILVDLVVVPDDAGTAVALLAAKPKVRGDVLVMSVDLITDVPLQKLADTHHLRGAAATVLLKERAAPREGKPPKWEEALVLDATKEQLLYMAAATDCDGHLALRNSLLLAHGHVAICTTLTDVHCYILARWVFDLLEQRLELSNLRYELLPFLLRHQYIRTRQPLPESSHAEALDMNLSISGQDQPARHELAIDHTRIHCAVVIEPAAGAFCVRANNVAHFLEANLEIAKGIALPWLGAADDRGELGGKTGFGQDCMRGQGVESGAQTTVKRSVVGSHCRLGSGVRIANSVVMDHVTLGDKVSLSNCIVCSNAEVHEGATLVNCQVGDACTVDANAQLKNAAIAQNE</sequence>
<evidence type="ECO:0000256" key="7">
    <source>
        <dbReference type="ARBA" id="ARBA00044229"/>
    </source>
</evidence>
<dbReference type="Proteomes" id="UP000751190">
    <property type="component" value="Unassembled WGS sequence"/>
</dbReference>
<dbReference type="CDD" id="cd04652">
    <property type="entry name" value="LbH_eIF2B_gamma_C"/>
    <property type="match status" value="1"/>
</dbReference>
<dbReference type="InterPro" id="IPR051960">
    <property type="entry name" value="eIF2B_gamma"/>
</dbReference>
<comment type="similarity">
    <text evidence="2">Belongs to the eIF-2B gamma/epsilon subunits family.</text>
</comment>
<dbReference type="GO" id="GO:0005851">
    <property type="term" value="C:eukaryotic translation initiation factor 2B complex"/>
    <property type="evidence" value="ECO:0007669"/>
    <property type="project" value="TreeGrafter"/>
</dbReference>
<dbReference type="InterPro" id="IPR029044">
    <property type="entry name" value="Nucleotide-diphossugar_trans"/>
</dbReference>
<keyword evidence="4" id="KW-0396">Initiation factor</keyword>
<comment type="subunit">
    <text evidence="9">Component of the translation initiation factor 2B (eIF2B) complex which is a heterodecamer of two sets of five different subunits: alpha, beta, gamma, delta and epsilon. Subunits alpha, beta and delta comprise a regulatory subcomplex and subunits epsilon and gamma comprise a catalytic subcomplex. Within the complex, the hexameric regulatory complex resides at the center, with the two heterodimeric catalytic subcomplexes bound on opposite sides.</text>
</comment>
<dbReference type="OMA" id="NCVINPK"/>
<evidence type="ECO:0000256" key="3">
    <source>
        <dbReference type="ARBA" id="ARBA00022490"/>
    </source>
</evidence>
<dbReference type="AlphaFoldDB" id="A0A8J5XM54"/>
<dbReference type="GO" id="GO:0003743">
    <property type="term" value="F:translation initiation factor activity"/>
    <property type="evidence" value="ECO:0007669"/>
    <property type="project" value="UniProtKB-KW"/>
</dbReference>
<evidence type="ECO:0000313" key="13">
    <source>
        <dbReference type="Proteomes" id="UP000751190"/>
    </source>
</evidence>
<proteinExistence type="inferred from homology"/>
<evidence type="ECO:0000256" key="1">
    <source>
        <dbReference type="ARBA" id="ARBA00004514"/>
    </source>
</evidence>
<dbReference type="Gene3D" id="2.160.10.10">
    <property type="entry name" value="Hexapeptide repeat proteins"/>
    <property type="match status" value="1"/>
</dbReference>
<evidence type="ECO:0000256" key="6">
    <source>
        <dbReference type="ARBA" id="ARBA00044196"/>
    </source>
</evidence>
<dbReference type="Pfam" id="PF00483">
    <property type="entry name" value="NTP_transferase"/>
    <property type="match status" value="1"/>
</dbReference>
<dbReference type="InterPro" id="IPR005835">
    <property type="entry name" value="NTP_transferase_dom"/>
</dbReference>
<reference evidence="12" key="1">
    <citation type="submission" date="2021-05" db="EMBL/GenBank/DDBJ databases">
        <title>The genome of the haptophyte Pavlova lutheri (Diacronema luteri, Pavlovales) - a model for lipid biosynthesis in eukaryotic algae.</title>
        <authorList>
            <person name="Hulatt C.J."/>
            <person name="Posewitz M.C."/>
        </authorList>
    </citation>
    <scope>NUCLEOTIDE SEQUENCE</scope>
    <source>
        <strain evidence="12">NIVA-4/92</strain>
    </source>
</reference>
<keyword evidence="13" id="KW-1185">Reference proteome</keyword>
<protein>
    <recommendedName>
        <fullName evidence="6">Translation initiation factor eIF2B subunit gamma</fullName>
    </recommendedName>
    <alternativeName>
        <fullName evidence="7">eIF2B GDP-GTP exchange factor subunit gamma</fullName>
    </alternativeName>
</protein>
<evidence type="ECO:0000256" key="4">
    <source>
        <dbReference type="ARBA" id="ARBA00022540"/>
    </source>
</evidence>
<evidence type="ECO:0000256" key="8">
    <source>
        <dbReference type="ARBA" id="ARBA00045373"/>
    </source>
</evidence>
<dbReference type="EMBL" id="JAGTXO010000006">
    <property type="protein sequence ID" value="KAG8467458.1"/>
    <property type="molecule type" value="Genomic_DNA"/>
</dbReference>
<comment type="function">
    <text evidence="8">Acts as a component of the translation initiation factor 2B (eIF2B) complex, which catalyzes the exchange of GDP for GTP on the eukaryotic initiation factor 2 (eIF2) complex gamma subunit. Its guanine nucleotide exchange factor activity is repressed when bound to eIF2 complex phosphorylated on the alpha subunit, thereby limiting the amount of methionyl-initiator methionine tRNA available to the ribosome and consequently global translation is repressed.</text>
</comment>
<accession>A0A8J5XM54</accession>
<dbReference type="SUPFAM" id="SSF53448">
    <property type="entry name" value="Nucleotide-diphospho-sugar transferases"/>
    <property type="match status" value="1"/>
</dbReference>
<dbReference type="PANTHER" id="PTHR45989:SF1">
    <property type="entry name" value="TRANSLATION INITIATION FACTOR EIF-2B SUBUNIT GAMMA"/>
    <property type="match status" value="1"/>
</dbReference>
<evidence type="ECO:0000256" key="2">
    <source>
        <dbReference type="ARBA" id="ARBA00007878"/>
    </source>
</evidence>
<comment type="subcellular location">
    <subcellularLocation>
        <location evidence="1">Cytoplasm</location>
        <location evidence="1">Cytosol</location>
    </subcellularLocation>
</comment>
<evidence type="ECO:0000313" key="12">
    <source>
        <dbReference type="EMBL" id="KAG8467458.1"/>
    </source>
</evidence>
<dbReference type="GO" id="GO:0005085">
    <property type="term" value="F:guanyl-nucleotide exchange factor activity"/>
    <property type="evidence" value="ECO:0007669"/>
    <property type="project" value="TreeGrafter"/>
</dbReference>
<dbReference type="Pfam" id="PF25084">
    <property type="entry name" value="LbH_EIF2B"/>
    <property type="match status" value="1"/>
</dbReference>
<dbReference type="Gene3D" id="3.90.550.10">
    <property type="entry name" value="Spore Coat Polysaccharide Biosynthesis Protein SpsA, Chain A"/>
    <property type="match status" value="1"/>
</dbReference>
<dbReference type="GO" id="GO:0002183">
    <property type="term" value="P:cytoplasmic translational initiation"/>
    <property type="evidence" value="ECO:0007669"/>
    <property type="project" value="TreeGrafter"/>
</dbReference>
<name>A0A8J5XM54_DIALT</name>
<evidence type="ECO:0000259" key="11">
    <source>
        <dbReference type="Pfam" id="PF25084"/>
    </source>
</evidence>
<evidence type="ECO:0000256" key="5">
    <source>
        <dbReference type="ARBA" id="ARBA00022917"/>
    </source>
</evidence>
<keyword evidence="3" id="KW-0963">Cytoplasm</keyword>
<evidence type="ECO:0000259" key="10">
    <source>
        <dbReference type="Pfam" id="PF00483"/>
    </source>
</evidence>
<dbReference type="OrthoDB" id="10250549at2759"/>
<dbReference type="GO" id="GO:0005829">
    <property type="term" value="C:cytosol"/>
    <property type="evidence" value="ECO:0007669"/>
    <property type="project" value="UniProtKB-SubCell"/>
</dbReference>
<gene>
    <name evidence="12" type="ORF">KFE25_000774</name>
</gene>
<keyword evidence="5" id="KW-0648">Protein biosynthesis</keyword>
<feature type="domain" description="Nucleotidyl transferase" evidence="10">
    <location>
        <begin position="5"/>
        <end position="139"/>
    </location>
</feature>